<feature type="domain" description="Resolvase/invertase-type recombinase catalytic" evidence="1">
    <location>
        <begin position="12"/>
        <end position="166"/>
    </location>
</feature>
<dbReference type="PANTHER" id="PTHR30461:SF23">
    <property type="entry name" value="DNA RECOMBINASE-RELATED"/>
    <property type="match status" value="1"/>
</dbReference>
<evidence type="ECO:0000259" key="1">
    <source>
        <dbReference type="PROSITE" id="PS51736"/>
    </source>
</evidence>
<dbReference type="Gene3D" id="3.90.1750.20">
    <property type="entry name" value="Putative Large Serine Recombinase, Chain B, Domain 2"/>
    <property type="match status" value="1"/>
</dbReference>
<evidence type="ECO:0000313" key="3">
    <source>
        <dbReference type="Proteomes" id="UP001589795"/>
    </source>
</evidence>
<dbReference type="Pfam" id="PF00239">
    <property type="entry name" value="Resolvase"/>
    <property type="match status" value="1"/>
</dbReference>
<dbReference type="InterPro" id="IPR006119">
    <property type="entry name" value="Resolv_N"/>
</dbReference>
<dbReference type="InterPro" id="IPR036162">
    <property type="entry name" value="Resolvase-like_N_sf"/>
</dbReference>
<dbReference type="SUPFAM" id="SSF53041">
    <property type="entry name" value="Resolvase-like"/>
    <property type="match status" value="1"/>
</dbReference>
<keyword evidence="3" id="KW-1185">Reference proteome</keyword>
<dbReference type="EMBL" id="JBHLWQ010000095">
    <property type="protein sequence ID" value="MFC0200746.1"/>
    <property type="molecule type" value="Genomic_DNA"/>
</dbReference>
<protein>
    <submittedName>
        <fullName evidence="2">Recombinase family protein</fullName>
    </submittedName>
</protein>
<dbReference type="CDD" id="cd00338">
    <property type="entry name" value="Ser_Recombinase"/>
    <property type="match status" value="1"/>
</dbReference>
<comment type="caution">
    <text evidence="2">The sequence shown here is derived from an EMBL/GenBank/DDBJ whole genome shotgun (WGS) entry which is preliminary data.</text>
</comment>
<dbReference type="PROSITE" id="PS51736">
    <property type="entry name" value="RECOMBINASES_3"/>
    <property type="match status" value="1"/>
</dbReference>
<reference evidence="2 3" key="1">
    <citation type="submission" date="2024-09" db="EMBL/GenBank/DDBJ databases">
        <authorList>
            <person name="Sun Q."/>
            <person name="Mori K."/>
        </authorList>
    </citation>
    <scope>NUCLEOTIDE SEQUENCE [LARGE SCALE GENOMIC DNA]</scope>
    <source>
        <strain evidence="2 3">CCM 7904</strain>
    </source>
</reference>
<evidence type="ECO:0000313" key="2">
    <source>
        <dbReference type="EMBL" id="MFC0200746.1"/>
    </source>
</evidence>
<dbReference type="SMART" id="SM00857">
    <property type="entry name" value="Resolvase"/>
    <property type="match status" value="1"/>
</dbReference>
<gene>
    <name evidence="2" type="ORF">ACFFIZ_10585</name>
</gene>
<dbReference type="InterPro" id="IPR038109">
    <property type="entry name" value="DNA_bind_recomb_sf"/>
</dbReference>
<dbReference type="InterPro" id="IPR011109">
    <property type="entry name" value="DNA_bind_recombinase_dom"/>
</dbReference>
<dbReference type="Pfam" id="PF07508">
    <property type="entry name" value="Recombinase"/>
    <property type="match status" value="1"/>
</dbReference>
<feature type="non-terminal residue" evidence="2">
    <location>
        <position position="303"/>
    </location>
</feature>
<dbReference type="RefSeq" id="WP_378926656.1">
    <property type="nucleotide sequence ID" value="NZ_JBHLWQ010000095.1"/>
</dbReference>
<dbReference type="Proteomes" id="UP001589795">
    <property type="component" value="Unassembled WGS sequence"/>
</dbReference>
<proteinExistence type="predicted"/>
<organism evidence="2 3">
    <name type="scientific">Paracoccus rhizosphaerae</name>
    <dbReference type="NCBI Taxonomy" id="1133347"/>
    <lineage>
        <taxon>Bacteria</taxon>
        <taxon>Pseudomonadati</taxon>
        <taxon>Pseudomonadota</taxon>
        <taxon>Alphaproteobacteria</taxon>
        <taxon>Rhodobacterales</taxon>
        <taxon>Paracoccaceae</taxon>
        <taxon>Paracoccus</taxon>
    </lineage>
</organism>
<accession>A0ABV6CJ16</accession>
<dbReference type="InterPro" id="IPR050639">
    <property type="entry name" value="SSR_resolvase"/>
</dbReference>
<dbReference type="PANTHER" id="PTHR30461">
    <property type="entry name" value="DNA-INVERTASE FROM LAMBDOID PROPHAGE"/>
    <property type="match status" value="1"/>
</dbReference>
<name>A0ABV6CJ16_9RHOB</name>
<sequence length="303" mass="33526">MNQHTFPAAPRRVALYARYSTDMQRGESIEDQFRQAERHARQRGWTVVARYSDGAVSGSLSRAREGFVDLSHALASGTFDIVLAESTDRISRDPEHMVRFYKTASFNGVEIHTTGRGKVDVLTLGLSSTMAAIYLEDLAFKTRRGLEGRIEKGMSGGGRSYGYRQGMDARGVPVTGLLEIDQVQAGIIRRIFRDNATGASPLKIAATLNAEGIPSPSVGTKRKSSGHWKQNTINGNAARGTGILNNELYIGRLVWNRLTYSKNPDTERRVSRLNPVGEWQVAVTLPPTFIQRERDSGFGFCLF</sequence>
<dbReference type="Gene3D" id="3.40.50.1390">
    <property type="entry name" value="Resolvase, N-terminal catalytic domain"/>
    <property type="match status" value="1"/>
</dbReference>